<keyword evidence="6 14" id="KW-0732">Signal</keyword>
<dbReference type="PROSITE" id="PS01187">
    <property type="entry name" value="EGF_CA"/>
    <property type="match status" value="2"/>
</dbReference>
<keyword evidence="8 13" id="KW-1133">Transmembrane helix</keyword>
<reference evidence="17 18" key="1">
    <citation type="journal article" date="2003" name="PLoS Biol.">
        <title>The genome sequence of Caenorhabditis briggsae: a platform for comparative genomics.</title>
        <authorList>
            <person name="Stein L.D."/>
            <person name="Bao Z."/>
            <person name="Blasiar D."/>
            <person name="Blumenthal T."/>
            <person name="Brent M.R."/>
            <person name="Chen N."/>
            <person name="Chinwalla A."/>
            <person name="Clarke L."/>
            <person name="Clee C."/>
            <person name="Coghlan A."/>
            <person name="Coulson A."/>
            <person name="D'Eustachio P."/>
            <person name="Fitch D.H."/>
            <person name="Fulton L.A."/>
            <person name="Fulton R.E."/>
            <person name="Griffiths-Jones S."/>
            <person name="Harris T.W."/>
            <person name="Hillier L.W."/>
            <person name="Kamath R."/>
            <person name="Kuwabara P.E."/>
            <person name="Mardis E.R."/>
            <person name="Marra M.A."/>
            <person name="Miner T.L."/>
            <person name="Minx P."/>
            <person name="Mullikin J.C."/>
            <person name="Plumb R.W."/>
            <person name="Rogers J."/>
            <person name="Schein J.E."/>
            <person name="Sohrmann M."/>
            <person name="Spieth J."/>
            <person name="Stajich J.E."/>
            <person name="Wei C."/>
            <person name="Willey D."/>
            <person name="Wilson R.K."/>
            <person name="Durbin R."/>
            <person name="Waterston R.H."/>
        </authorList>
    </citation>
    <scope>NUCLEOTIDE SEQUENCE [LARGE SCALE GENOMIC DNA]</scope>
    <source>
        <strain evidence="17 18">AF16</strain>
    </source>
</reference>
<feature type="disulfide bond" evidence="12">
    <location>
        <begin position="1356"/>
        <end position="1366"/>
    </location>
</feature>
<dbReference type="PROSITE" id="PS50026">
    <property type="entry name" value="EGF_3"/>
    <property type="match status" value="20"/>
</dbReference>
<feature type="domain" description="EGF-like" evidence="16">
    <location>
        <begin position="1235"/>
        <end position="1271"/>
    </location>
</feature>
<dbReference type="GO" id="GO:0032991">
    <property type="term" value="C:protein-containing complex"/>
    <property type="evidence" value="ECO:0000318"/>
    <property type="project" value="GO_Central"/>
</dbReference>
<dbReference type="SUPFAM" id="SSF57196">
    <property type="entry name" value="EGF/Laminin"/>
    <property type="match status" value="16"/>
</dbReference>
<dbReference type="SMART" id="SM00181">
    <property type="entry name" value="EGF"/>
    <property type="match status" value="24"/>
</dbReference>
<gene>
    <name evidence="19" type="primary">crb-1</name>
    <name evidence="17" type="synonym">Cbr-crb-1</name>
    <name evidence="19" type="ORF">CBG15921</name>
    <name evidence="17" type="ORF">CBG_15921</name>
</gene>
<feature type="disulfide bond" evidence="12">
    <location>
        <begin position="320"/>
        <end position="329"/>
    </location>
</feature>
<feature type="chain" id="PRO_5002730798" evidence="14">
    <location>
        <begin position="17"/>
        <end position="1750"/>
    </location>
</feature>
<keyword evidence="4 12" id="KW-0245">EGF-like domain</keyword>
<dbReference type="eggNOG" id="KOG1217">
    <property type="taxonomic scope" value="Eukaryota"/>
</dbReference>
<dbReference type="SUPFAM" id="SSF49899">
    <property type="entry name" value="Concanavalin A-like lectins/glucanases"/>
    <property type="match status" value="3"/>
</dbReference>
<feature type="disulfide bond" evidence="12">
    <location>
        <begin position="359"/>
        <end position="368"/>
    </location>
</feature>
<keyword evidence="3" id="KW-0964">Secreted</keyword>
<dbReference type="WormBase" id="CBG15921">
    <property type="protein sequence ID" value="CBP42843"/>
    <property type="gene ID" value="WBGene00036025"/>
    <property type="gene designation" value="Cbr-crb-1"/>
</dbReference>
<feature type="domain" description="EGF-like" evidence="16">
    <location>
        <begin position="1196"/>
        <end position="1233"/>
    </location>
</feature>
<feature type="disulfide bond" evidence="12">
    <location>
        <begin position="198"/>
        <end position="207"/>
    </location>
</feature>
<feature type="domain" description="EGF-like" evidence="16">
    <location>
        <begin position="172"/>
        <end position="208"/>
    </location>
</feature>
<feature type="domain" description="EGF-like" evidence="16">
    <location>
        <begin position="1312"/>
        <end position="1349"/>
    </location>
</feature>
<keyword evidence="9 13" id="KW-0472">Membrane</keyword>
<dbReference type="PANTHER" id="PTHR12916">
    <property type="entry name" value="CYTOCHROME C OXIDASE POLYPEPTIDE VIC-2"/>
    <property type="match status" value="1"/>
</dbReference>
<feature type="domain" description="EGF-like" evidence="16">
    <location>
        <begin position="293"/>
        <end position="330"/>
    </location>
</feature>
<feature type="domain" description="EGF-like" evidence="16">
    <location>
        <begin position="331"/>
        <end position="369"/>
    </location>
</feature>
<evidence type="ECO:0000256" key="14">
    <source>
        <dbReference type="SAM" id="SignalP"/>
    </source>
</evidence>
<keyword evidence="11" id="KW-0325">Glycoprotein</keyword>
<dbReference type="STRING" id="6238.A8XNH0"/>
<feature type="domain" description="EGF-like" evidence="16">
    <location>
        <begin position="124"/>
        <end position="170"/>
    </location>
</feature>
<evidence type="ECO:0000256" key="9">
    <source>
        <dbReference type="ARBA" id="ARBA00023136"/>
    </source>
</evidence>
<dbReference type="FunFam" id="2.10.25.10:FF:001399">
    <property type="entry name" value="Drosophila CRumBs homolog"/>
    <property type="match status" value="1"/>
</dbReference>
<keyword evidence="5 13" id="KW-0812">Transmembrane</keyword>
<dbReference type="InterPro" id="IPR049883">
    <property type="entry name" value="NOTCH1_EGF-like"/>
</dbReference>
<dbReference type="FunFam" id="2.60.120.200:FF:000371">
    <property type="entry name" value="Drosophila CRumBs homolog"/>
    <property type="match status" value="1"/>
</dbReference>
<proteinExistence type="predicted"/>
<protein>
    <submittedName>
        <fullName evidence="17">Protein CBR-CRB-1</fullName>
    </submittedName>
</protein>
<feature type="domain" description="EGF-like" evidence="16">
    <location>
        <begin position="970"/>
        <end position="1005"/>
    </location>
</feature>
<dbReference type="EMBL" id="HE600995">
    <property type="protein sequence ID" value="CAP34401.2"/>
    <property type="molecule type" value="Genomic_DNA"/>
</dbReference>
<dbReference type="SMART" id="SM00179">
    <property type="entry name" value="EGF_CA"/>
    <property type="match status" value="16"/>
</dbReference>
<dbReference type="FunFam" id="2.10.25.10:FF:000066">
    <property type="entry name" value="FAT atypical cadherin 4"/>
    <property type="match status" value="1"/>
</dbReference>
<dbReference type="HOGENOM" id="CLU_000827_1_2_1"/>
<dbReference type="InterPro" id="IPR001791">
    <property type="entry name" value="Laminin_G"/>
</dbReference>
<feature type="domain" description="EGF-like" evidence="16">
    <location>
        <begin position="1273"/>
        <end position="1309"/>
    </location>
</feature>
<feature type="domain" description="EGF-like" evidence="16">
    <location>
        <begin position="1352"/>
        <end position="1387"/>
    </location>
</feature>
<dbReference type="FunFam" id="2.10.25.10:FF:000818">
    <property type="entry name" value="Neurogenic locus notch homolog protein 1"/>
    <property type="match status" value="1"/>
</dbReference>
<feature type="domain" description="EGF-like" evidence="16">
    <location>
        <begin position="1427"/>
        <end position="1464"/>
    </location>
</feature>
<feature type="disulfide bond" evidence="12">
    <location>
        <begin position="1666"/>
        <end position="1675"/>
    </location>
</feature>
<feature type="disulfide bond" evidence="12">
    <location>
        <begin position="767"/>
        <end position="776"/>
    </location>
</feature>
<feature type="domain" description="Laminin G" evidence="15">
    <location>
        <begin position="783"/>
        <end position="974"/>
    </location>
</feature>
<evidence type="ECO:0000313" key="18">
    <source>
        <dbReference type="Proteomes" id="UP000008549"/>
    </source>
</evidence>
<dbReference type="Pfam" id="PF02210">
    <property type="entry name" value="Laminin_G_2"/>
    <property type="match status" value="2"/>
</dbReference>
<dbReference type="FunFam" id="2.10.25.10:FF:000143">
    <property type="entry name" value="Protein crumbs 1"/>
    <property type="match status" value="1"/>
</dbReference>
<feature type="disulfide bond" evidence="12">
    <location>
        <begin position="974"/>
        <end position="984"/>
    </location>
</feature>
<feature type="domain" description="Laminin G" evidence="15">
    <location>
        <begin position="580"/>
        <end position="739"/>
    </location>
</feature>
<dbReference type="InterPro" id="IPR018097">
    <property type="entry name" value="EGF_Ca-bd_CS"/>
</dbReference>
<dbReference type="OMA" id="EFFPLKA"/>
<dbReference type="Proteomes" id="UP000008549">
    <property type="component" value="Unassembled WGS sequence"/>
</dbReference>
<dbReference type="PROSITE" id="PS50025">
    <property type="entry name" value="LAM_G_DOMAIN"/>
    <property type="match status" value="2"/>
</dbReference>
<dbReference type="SMART" id="SM00282">
    <property type="entry name" value="LamG"/>
    <property type="match status" value="2"/>
</dbReference>
<feature type="disulfide bond" evidence="12">
    <location>
        <begin position="1612"/>
        <end position="1621"/>
    </location>
</feature>
<dbReference type="FunFam" id="2.10.25.10:FF:000045">
    <property type="entry name" value="Slit guidance ligand 2"/>
    <property type="match status" value="1"/>
</dbReference>
<dbReference type="GO" id="GO:0005576">
    <property type="term" value="C:extracellular region"/>
    <property type="evidence" value="ECO:0007669"/>
    <property type="project" value="UniProtKB-SubCell"/>
</dbReference>
<reference evidence="17 18" key="2">
    <citation type="journal article" date="2011" name="PLoS Genet.">
        <title>Caenorhabditis briggsae recombinant inbred line genotypes reveal inter-strain incompatibility and the evolution of recombination.</title>
        <authorList>
            <person name="Ross J.A."/>
            <person name="Koboldt D.C."/>
            <person name="Staisch J.E."/>
            <person name="Chamberlin H.M."/>
            <person name="Gupta B.P."/>
            <person name="Miller R.D."/>
            <person name="Baird S.E."/>
            <person name="Haag E.S."/>
        </authorList>
    </citation>
    <scope>NUCLEOTIDE SEQUENCE [LARGE SCALE GENOMIC DNA]</scope>
    <source>
        <strain evidence="17 18">AF16</strain>
    </source>
</reference>
<evidence type="ECO:0000313" key="17">
    <source>
        <dbReference type="EMBL" id="CAP34401.2"/>
    </source>
</evidence>
<evidence type="ECO:0000256" key="4">
    <source>
        <dbReference type="ARBA" id="ARBA00022536"/>
    </source>
</evidence>
<dbReference type="GO" id="GO:0005509">
    <property type="term" value="F:calcium ion binding"/>
    <property type="evidence" value="ECO:0007669"/>
    <property type="project" value="InterPro"/>
</dbReference>
<dbReference type="InterPro" id="IPR001881">
    <property type="entry name" value="EGF-like_Ca-bd_dom"/>
</dbReference>
<comment type="subcellular location">
    <subcellularLocation>
        <location evidence="1">Membrane</location>
        <topology evidence="1">Single-pass type I membrane protein</topology>
    </subcellularLocation>
    <subcellularLocation>
        <location evidence="2">Secreted</location>
    </subcellularLocation>
</comment>
<feature type="disulfide bond" evidence="12">
    <location>
        <begin position="456"/>
        <end position="465"/>
    </location>
</feature>
<dbReference type="GO" id="GO:0007399">
    <property type="term" value="P:nervous system development"/>
    <property type="evidence" value="ECO:0007669"/>
    <property type="project" value="UniProtKB-ARBA"/>
</dbReference>
<feature type="domain" description="EGF-like" evidence="16">
    <location>
        <begin position="741"/>
        <end position="777"/>
    </location>
</feature>
<feature type="disulfide bond" evidence="12">
    <location>
        <begin position="1454"/>
        <end position="1463"/>
    </location>
</feature>
<feature type="disulfide bond" evidence="12">
    <location>
        <begin position="1535"/>
        <end position="1544"/>
    </location>
</feature>
<feature type="domain" description="EGF-like" evidence="16">
    <location>
        <begin position="1637"/>
        <end position="1676"/>
    </location>
</feature>
<evidence type="ECO:0000259" key="15">
    <source>
        <dbReference type="PROSITE" id="PS50025"/>
    </source>
</evidence>
<evidence type="ECO:0000256" key="10">
    <source>
        <dbReference type="ARBA" id="ARBA00023157"/>
    </source>
</evidence>
<dbReference type="Gene3D" id="2.10.25.10">
    <property type="entry name" value="Laminin"/>
    <property type="match status" value="19"/>
</dbReference>
<dbReference type="GO" id="GO:0007157">
    <property type="term" value="P:heterophilic cell-cell adhesion via plasma membrane cell adhesion molecules"/>
    <property type="evidence" value="ECO:0000318"/>
    <property type="project" value="GO_Central"/>
</dbReference>
<dbReference type="Pfam" id="PF00008">
    <property type="entry name" value="EGF"/>
    <property type="match status" value="6"/>
</dbReference>
<organism evidence="17 18">
    <name type="scientific">Caenorhabditis briggsae</name>
    <dbReference type="NCBI Taxonomy" id="6238"/>
    <lineage>
        <taxon>Eukaryota</taxon>
        <taxon>Metazoa</taxon>
        <taxon>Ecdysozoa</taxon>
        <taxon>Nematoda</taxon>
        <taxon>Chromadorea</taxon>
        <taxon>Rhabditida</taxon>
        <taxon>Rhabditina</taxon>
        <taxon>Rhabditomorpha</taxon>
        <taxon>Rhabditoidea</taxon>
        <taxon>Rhabditidae</taxon>
        <taxon>Peloderinae</taxon>
        <taxon>Caenorhabditis</taxon>
    </lineage>
</organism>
<dbReference type="CDD" id="cd00110">
    <property type="entry name" value="LamG"/>
    <property type="match status" value="2"/>
</dbReference>
<sequence length="1750" mass="193180">MKYLHFLIFCTLVTNGEDEENDYKGYKETEFKILLTLTETYRHQHHQNPSIIIIKMHKSISPHQQHPPLSPHLSLIFCRIIGQGIHDLIRDKTNEARDFYYRCTKGADGLYFCQNTTVKNTTTLLSSCATHTCQNNGTCLADNVSNSKKKDVQGDVKCSCLPGFSGDNCEIDEDECEEHFCQNGAECENLIGSYKCNCLSGFSGRYCEVQDKKQCIQDFCMNNGECVLSSSSELSCKCPNGYEGERCELKIKVNDPLISCTCDNPAHVCSIVNGSTQCECPSGFMGADCKELKARPCDIGPCLNGGHCVDDGQNLFTCFCLPHWTGVYCGEPVECLVNGKDCRNGGKCVFLLTSTSCECPEGFTGNNCEISNSYRSHPTCRDIRCQNGGRIEKHFVQKCIFGITGACKLDAEGEPYCDCPEGFDAPFCEPKSGCTINPCQNGGTCQDADGQYFCHCTSGFGGVHCETLKEPSTPIPTLGTFPSFTTSGIDQSNLAEITCEDCVNSINCLETESGAVCVCQEEYFGQKCDQKHNKCAKVTCPAGQSCSQISERSNITAQCGCEIGHSGLKCDMVTSATFTAKSLYIHQSSKFSLGTSSFENVAYELEFSFRTTVENTHLASSENILGEKILSIQLLSGYLVFNVTGNFMTHLLPMKINDAHWYTVSVKGDNDKIEIQVLNENGFKLVRKELNGQLEVFLTRFGKISGAHHFIGCMADVRVDGELIIFTDSKRAIEIRKGCTRSEQCSRAYCQNDGVCVDHWESSSCKCKSPFLKPNCAYFLPKTTFGHLDQSSIVHLSTSETENHLLRNQIELSFLMRSGKPDAVLFYIGEKHAADVLTNYLVVKIASGLISVRYRTGGRREVEFTSKNRVDDNEEHHVQILVDKNRRQIIIDDLTECSEPIISRMSQEFYVDDILIGASNAVATDSEFYKGYLQDIQLNQKSVVIHPTSLAIEKIGKLEKTQNVIEGAVSDPMCNSNVCKHGECSETFNDYTCHCSDGSTGRHCDKIDYCREAKCMEGSKCENAENGHFCVFPITSSNGSKLTYSIEPKSILSVPSVKFSIRSHSSNGHIFTLNIGKLTVSAMIFKRRLVLVSNSQNQKFDNVIADGKWHNIILNPYKVTIDGKSYISTTLLFPSESKNEASLFIGEQGQNVIFACLDDFQLGSYPKLSFTKAKIPTSAENWILTEKTEVGTGCTSSEQCGLFSTCLNGGICVDIWNKRKCTCPIGFTGENCEENVNDCKYVDCGKNGYCLDGIDDAKCICNNGFSGEHCEHANDECEGTECHNGGKCVKNGEKVTCKCEKQWMGDYCNVTMTESCKDSPCQNFGQCMQKTDSSFECNCMDGYSGQLCEQRNVNECNHYDCNRGHCVMTVSGPACQCELGYTGRFCEKLLNHCSSNTCSSRGTCSPVWNNTVCACDNNWRGSHCQYQTNACLDFPCGNDGVCRTNEGNTFTCECQKFFMGTRCEIEGSCLKANCVHGECIQLSPERHSCSCNIGYEGDSCDVSVWGCHRIDYCKAEPCMNGASCENKLTGYKCSCSVGFEGADCEINIDECALGYCKNGAKCRDKINDYECVCDGTGYEGRNCTTDINECENPNNCINGECSNTLGGYKCTCKNGFIGPRCSMRNPCTALIASNNISSVTCVHGKCVNPVVHIDKNREVAKYECACDRGYTGPTCSQRIKESAMSNISYLFGPIIAVVIVFAILGCLLLFFVIRGNNAMHGHYSPSSHEFTQNRMAMPTVIKLPPQERLI</sequence>
<dbReference type="InterPro" id="IPR000152">
    <property type="entry name" value="EGF-type_Asp/Asn_hydroxyl_site"/>
</dbReference>
<keyword evidence="10 12" id="KW-1015">Disulfide bond</keyword>
<feature type="disulfide bond" evidence="12">
    <location>
        <begin position="1261"/>
        <end position="1270"/>
    </location>
</feature>
<dbReference type="InParanoid" id="A8XNH0"/>
<dbReference type="Gene3D" id="2.60.120.200">
    <property type="match status" value="2"/>
</dbReference>
<dbReference type="FunCoup" id="A8XNH0">
    <property type="interactions" value="732"/>
</dbReference>
<dbReference type="FunFam" id="2.10.25.10:FF:000833">
    <property type="entry name" value="Drosophila CRumBs homolog"/>
    <property type="match status" value="1"/>
</dbReference>
<evidence type="ECO:0000256" key="8">
    <source>
        <dbReference type="ARBA" id="ARBA00022989"/>
    </source>
</evidence>
<evidence type="ECO:0000256" key="5">
    <source>
        <dbReference type="ARBA" id="ARBA00022692"/>
    </source>
</evidence>
<dbReference type="GO" id="GO:0005886">
    <property type="term" value="C:plasma membrane"/>
    <property type="evidence" value="ECO:0000318"/>
    <property type="project" value="GO_Central"/>
</dbReference>
<feature type="disulfide bond" evidence="12">
    <location>
        <begin position="1299"/>
        <end position="1308"/>
    </location>
</feature>
<dbReference type="PANTHER" id="PTHR12916:SF4">
    <property type="entry name" value="UNINFLATABLE, ISOFORM C"/>
    <property type="match status" value="1"/>
</dbReference>
<feature type="disulfide bond" evidence="12">
    <location>
        <begin position="1223"/>
        <end position="1232"/>
    </location>
</feature>
<evidence type="ECO:0000259" key="16">
    <source>
        <dbReference type="PROSITE" id="PS50026"/>
    </source>
</evidence>
<dbReference type="FunFam" id="2.60.120.200:FF:000317">
    <property type="entry name" value="Drosophila CRumBs homolog"/>
    <property type="match status" value="1"/>
</dbReference>
<feature type="domain" description="EGF-like" evidence="16">
    <location>
        <begin position="1389"/>
        <end position="1425"/>
    </location>
</feature>
<dbReference type="FunFam" id="2.10.25.10:FF:000934">
    <property type="entry name" value="Drosophila CRumBs homolog"/>
    <property type="match status" value="1"/>
</dbReference>
<accession>A8XNH0</accession>
<dbReference type="GO" id="GO:0045197">
    <property type="term" value="P:establishment or maintenance of epithelial cell apical/basal polarity"/>
    <property type="evidence" value="ECO:0000318"/>
    <property type="project" value="GO_Central"/>
</dbReference>
<dbReference type="PROSITE" id="PS01186">
    <property type="entry name" value="EGF_2"/>
    <property type="match status" value="16"/>
</dbReference>
<feature type="disulfide bond" evidence="12">
    <location>
        <begin position="1469"/>
        <end position="1479"/>
    </location>
</feature>
<evidence type="ECO:0000256" key="3">
    <source>
        <dbReference type="ARBA" id="ARBA00022525"/>
    </source>
</evidence>
<evidence type="ECO:0000256" key="13">
    <source>
        <dbReference type="SAM" id="Phobius"/>
    </source>
</evidence>
<feature type="domain" description="EGF-like" evidence="16">
    <location>
        <begin position="1509"/>
        <end position="1545"/>
    </location>
</feature>
<dbReference type="FunFam" id="2.10.25.10:FF:000255">
    <property type="entry name" value="Sushi, nidogen and EGF-like domains 1"/>
    <property type="match status" value="1"/>
</dbReference>
<evidence type="ECO:0000256" key="12">
    <source>
        <dbReference type="PROSITE-ProRule" id="PRU00076"/>
    </source>
</evidence>
<dbReference type="InterPro" id="IPR013320">
    <property type="entry name" value="ConA-like_dom_sf"/>
</dbReference>
<feature type="disulfide bond" evidence="12">
    <location>
        <begin position="1377"/>
        <end position="1386"/>
    </location>
</feature>
<dbReference type="CDD" id="cd00054">
    <property type="entry name" value="EGF_CA"/>
    <property type="match status" value="7"/>
</dbReference>
<feature type="domain" description="EGF-like" evidence="16">
    <location>
        <begin position="1586"/>
        <end position="1622"/>
    </location>
</feature>
<keyword evidence="7" id="KW-0677">Repeat</keyword>
<evidence type="ECO:0000256" key="2">
    <source>
        <dbReference type="ARBA" id="ARBA00004613"/>
    </source>
</evidence>
<dbReference type="InterPro" id="IPR013032">
    <property type="entry name" value="EGF-like_CS"/>
</dbReference>
<feature type="domain" description="EGF-like" evidence="16">
    <location>
        <begin position="1465"/>
        <end position="1501"/>
    </location>
</feature>
<dbReference type="InterPro" id="IPR000742">
    <property type="entry name" value="EGF"/>
</dbReference>
<feature type="domain" description="EGF-like" evidence="16">
    <location>
        <begin position="430"/>
        <end position="466"/>
    </location>
</feature>
<feature type="disulfide bond" evidence="12">
    <location>
        <begin position="1491"/>
        <end position="1500"/>
    </location>
</feature>
<feature type="disulfide bond" evidence="12">
    <location>
        <begin position="1415"/>
        <end position="1424"/>
    </location>
</feature>
<feature type="disulfide bond" evidence="12">
    <location>
        <begin position="238"/>
        <end position="247"/>
    </location>
</feature>
<dbReference type="PROSITE" id="PS00010">
    <property type="entry name" value="ASX_HYDROXYL"/>
    <property type="match status" value="5"/>
</dbReference>
<dbReference type="Pfam" id="PF12661">
    <property type="entry name" value="hEGF"/>
    <property type="match status" value="2"/>
</dbReference>
<feature type="disulfide bond" evidence="12">
    <location>
        <begin position="1339"/>
        <end position="1348"/>
    </location>
</feature>
<comment type="caution">
    <text evidence="12">Lacks conserved residue(s) required for the propagation of feature annotation.</text>
</comment>
<feature type="domain" description="EGF-like" evidence="16">
    <location>
        <begin position="1547"/>
        <end position="1584"/>
    </location>
</feature>
<keyword evidence="18" id="KW-1185">Reference proteome</keyword>
<dbReference type="PROSITE" id="PS00022">
    <property type="entry name" value="EGF_1"/>
    <property type="match status" value="21"/>
</dbReference>
<evidence type="ECO:0000256" key="11">
    <source>
        <dbReference type="ARBA" id="ARBA00023180"/>
    </source>
</evidence>
<dbReference type="FunFam" id="2.10.25.10:FF:000029">
    <property type="entry name" value="neurexin-1 isoform X1"/>
    <property type="match status" value="1"/>
</dbReference>
<dbReference type="FunFam" id="2.10.25.10:FF:000996">
    <property type="entry name" value="Notch homolog 2"/>
    <property type="match status" value="1"/>
</dbReference>
<evidence type="ECO:0000256" key="6">
    <source>
        <dbReference type="ARBA" id="ARBA00022729"/>
    </source>
</evidence>
<feature type="disulfide bond" evidence="12">
    <location>
        <begin position="995"/>
        <end position="1004"/>
    </location>
</feature>
<name>A8XNH0_CAEBR</name>
<evidence type="ECO:0000256" key="1">
    <source>
        <dbReference type="ARBA" id="ARBA00004479"/>
    </source>
</evidence>
<evidence type="ECO:0000256" key="7">
    <source>
        <dbReference type="ARBA" id="ARBA00022737"/>
    </source>
</evidence>
<feature type="disulfide bond" evidence="12">
    <location>
        <begin position="160"/>
        <end position="169"/>
    </location>
</feature>
<feature type="domain" description="EGF-like" evidence="16">
    <location>
        <begin position="211"/>
        <end position="248"/>
    </location>
</feature>
<evidence type="ECO:0000313" key="19">
    <source>
        <dbReference type="WormBase" id="CBG15921"/>
    </source>
</evidence>
<feature type="signal peptide" evidence="14">
    <location>
        <begin position="1"/>
        <end position="16"/>
    </location>
</feature>
<dbReference type="FunFam" id="2.10.25.10:FF:000699">
    <property type="entry name" value="Uncharacterized protein, isoform C"/>
    <property type="match status" value="1"/>
</dbReference>
<feature type="transmembrane region" description="Helical" evidence="13">
    <location>
        <begin position="1687"/>
        <end position="1713"/>
    </location>
</feature>
<dbReference type="Pfam" id="PF07645">
    <property type="entry name" value="EGF_CA"/>
    <property type="match status" value="1"/>
</dbReference>